<evidence type="ECO:0000256" key="5">
    <source>
        <dbReference type="ARBA" id="ARBA00022801"/>
    </source>
</evidence>
<keyword evidence="3" id="KW-0540">Nuclease</keyword>
<dbReference type="Gene3D" id="3.30.420.10">
    <property type="entry name" value="Ribonuclease H-like superfamily/Ribonuclease H"/>
    <property type="match status" value="1"/>
</dbReference>
<dbReference type="PANTHER" id="PTHR48475:SF1">
    <property type="entry name" value="RNASE H TYPE-1 DOMAIN-CONTAINING PROTEIN"/>
    <property type="match status" value="1"/>
</dbReference>
<dbReference type="Gene3D" id="3.30.70.270">
    <property type="match status" value="2"/>
</dbReference>
<sequence>MPFRLKNAGATYQRMATALLHDMMHKEVEVYVDDMIVKSATMGKHITNLRKLFERIKKYKLRLNPNKCTFGVTAEKLLGHMVSSRGIKVDPTKIKAILEMPPFKIEKEIRGFLGRLQYISIFIARLTTTCESIFKLLKKGELKEWTEDCQKAFEAVKEYLSNPPVLASPKPGKPFNLYLSVIEDVLGSILKDYETRYMAVEKSGYALVWAVQKLRHILLAHQVLVIARMDPLKYFFKKPALIRKFSRWLIILAKFDLSYVAKDTIKGRVIAEHCACHPVSEDDLNDDFLDEDVLSVEIYGDSALVLAQAQRIWKAREEHLKPYQAYHEKVCQKFTKIEYTREVPSHEREVCVLDDDINDGQPWYYDIRNFVDDRIYPKGADRKDRRAPRLLATQYILCDGVLYRRSYEGVHLRCVDKEEVEKLIKEVHQGLWSSQTTTCILKTKSKEFCRNMVSSITSHLPINHRPMEL</sequence>
<dbReference type="GO" id="GO:0016787">
    <property type="term" value="F:hydrolase activity"/>
    <property type="evidence" value="ECO:0007669"/>
    <property type="project" value="UniProtKB-KW"/>
</dbReference>
<dbReference type="Pfam" id="PF00078">
    <property type="entry name" value="RVT_1"/>
    <property type="match status" value="1"/>
</dbReference>
<name>A0A2N9GT48_FAGSY</name>
<dbReference type="InterPro" id="IPR043128">
    <property type="entry name" value="Rev_trsase/Diguanyl_cyclase"/>
</dbReference>
<dbReference type="CDD" id="cd01647">
    <property type="entry name" value="RT_LTR"/>
    <property type="match status" value="1"/>
</dbReference>
<feature type="domain" description="Reverse transcriptase" evidence="7">
    <location>
        <begin position="1"/>
        <end position="81"/>
    </location>
</feature>
<dbReference type="FunFam" id="3.30.70.270:FF:000020">
    <property type="entry name" value="Transposon Tf2-6 polyprotein-like Protein"/>
    <property type="match status" value="1"/>
</dbReference>
<evidence type="ECO:0000259" key="8">
    <source>
        <dbReference type="Pfam" id="PF17917"/>
    </source>
</evidence>
<dbReference type="PANTHER" id="PTHR48475">
    <property type="entry name" value="RIBONUCLEASE H"/>
    <property type="match status" value="1"/>
</dbReference>
<dbReference type="GO" id="GO:0004519">
    <property type="term" value="F:endonuclease activity"/>
    <property type="evidence" value="ECO:0007669"/>
    <property type="project" value="UniProtKB-KW"/>
</dbReference>
<dbReference type="GO" id="GO:0003964">
    <property type="term" value="F:RNA-directed DNA polymerase activity"/>
    <property type="evidence" value="ECO:0007669"/>
    <property type="project" value="UniProtKB-KW"/>
</dbReference>
<keyword evidence="5" id="KW-0378">Hydrolase</keyword>
<keyword evidence="1" id="KW-0808">Transferase</keyword>
<proteinExistence type="predicted"/>
<dbReference type="AlphaFoldDB" id="A0A2N9GT48"/>
<dbReference type="InterPro" id="IPR000477">
    <property type="entry name" value="RT_dom"/>
</dbReference>
<gene>
    <name evidence="9" type="ORF">FSB_LOCUS33469</name>
</gene>
<keyword evidence="4" id="KW-0255">Endonuclease</keyword>
<evidence type="ECO:0000256" key="1">
    <source>
        <dbReference type="ARBA" id="ARBA00022679"/>
    </source>
</evidence>
<evidence type="ECO:0008006" key="10">
    <source>
        <dbReference type="Google" id="ProtNLM"/>
    </source>
</evidence>
<dbReference type="InterPro" id="IPR036397">
    <property type="entry name" value="RNaseH_sf"/>
</dbReference>
<keyword evidence="2" id="KW-0548">Nucleotidyltransferase</keyword>
<evidence type="ECO:0000256" key="6">
    <source>
        <dbReference type="ARBA" id="ARBA00022918"/>
    </source>
</evidence>
<dbReference type="SUPFAM" id="SSF56672">
    <property type="entry name" value="DNA/RNA polymerases"/>
    <property type="match status" value="1"/>
</dbReference>
<feature type="domain" description="Reverse transcriptase RNase H-like" evidence="8">
    <location>
        <begin position="189"/>
        <end position="255"/>
    </location>
</feature>
<dbReference type="InterPro" id="IPR041373">
    <property type="entry name" value="RT_RNaseH"/>
</dbReference>
<dbReference type="Pfam" id="PF17917">
    <property type="entry name" value="RT_RNaseH"/>
    <property type="match status" value="1"/>
</dbReference>
<reference evidence="9" key="1">
    <citation type="submission" date="2018-02" db="EMBL/GenBank/DDBJ databases">
        <authorList>
            <person name="Cohen D.B."/>
            <person name="Kent A.D."/>
        </authorList>
    </citation>
    <scope>NUCLEOTIDE SEQUENCE</scope>
</reference>
<evidence type="ECO:0000256" key="2">
    <source>
        <dbReference type="ARBA" id="ARBA00022695"/>
    </source>
</evidence>
<accession>A0A2N9GT48</accession>
<keyword evidence="6" id="KW-0695">RNA-directed DNA polymerase</keyword>
<dbReference type="EMBL" id="OIVN01002677">
    <property type="protein sequence ID" value="SPD05587.1"/>
    <property type="molecule type" value="Genomic_DNA"/>
</dbReference>
<evidence type="ECO:0000256" key="3">
    <source>
        <dbReference type="ARBA" id="ARBA00022722"/>
    </source>
</evidence>
<dbReference type="InterPro" id="IPR043502">
    <property type="entry name" value="DNA/RNA_pol_sf"/>
</dbReference>
<evidence type="ECO:0000256" key="4">
    <source>
        <dbReference type="ARBA" id="ARBA00022759"/>
    </source>
</evidence>
<organism evidence="9">
    <name type="scientific">Fagus sylvatica</name>
    <name type="common">Beechnut</name>
    <dbReference type="NCBI Taxonomy" id="28930"/>
    <lineage>
        <taxon>Eukaryota</taxon>
        <taxon>Viridiplantae</taxon>
        <taxon>Streptophyta</taxon>
        <taxon>Embryophyta</taxon>
        <taxon>Tracheophyta</taxon>
        <taxon>Spermatophyta</taxon>
        <taxon>Magnoliopsida</taxon>
        <taxon>eudicotyledons</taxon>
        <taxon>Gunneridae</taxon>
        <taxon>Pentapetalae</taxon>
        <taxon>rosids</taxon>
        <taxon>fabids</taxon>
        <taxon>Fagales</taxon>
        <taxon>Fagaceae</taxon>
        <taxon>Fagus</taxon>
    </lineage>
</organism>
<evidence type="ECO:0000259" key="7">
    <source>
        <dbReference type="Pfam" id="PF00078"/>
    </source>
</evidence>
<evidence type="ECO:0000313" key="9">
    <source>
        <dbReference type="EMBL" id="SPD05587.1"/>
    </source>
</evidence>
<dbReference type="GO" id="GO:0003676">
    <property type="term" value="F:nucleic acid binding"/>
    <property type="evidence" value="ECO:0007669"/>
    <property type="project" value="InterPro"/>
</dbReference>
<protein>
    <recommendedName>
        <fullName evidence="10">Reverse transcriptase domain-containing protein</fullName>
    </recommendedName>
</protein>